<accession>A0A8H8RBN3</accession>
<feature type="transmembrane region" description="Helical" evidence="1">
    <location>
        <begin position="258"/>
        <end position="276"/>
    </location>
</feature>
<sequence>MAKQIVPPFPADTKIVKFRRPAPTVYHDRLGNLTRCGSDPAPFLKLDMDVSRLNEIHQYLWLAGRPTAARPLHRQKMIERQILITEQADLHMVWHESRFFLKPLPDYIFDYDVWKSTICKDAALHASSCGFLLSYVWLLRHPSDLKIALELGLISSKIKWEDWTLFVDTFVSNIDYEALNTVNKRYHYGELRLSRLNTIYRLLHILEPRRFMLGYIHGYNRYTVFFERNFGWVVILLLAAAGQALSKGFIWVCSLIDSAIDICCICGGIAIFMVLCSQSGSD</sequence>
<protein>
    <submittedName>
        <fullName evidence="2">Uncharacterized protein</fullName>
    </submittedName>
</protein>
<dbReference type="PANTHER" id="PTHR34414">
    <property type="entry name" value="HET DOMAIN-CONTAINING PROTEIN-RELATED"/>
    <property type="match status" value="1"/>
</dbReference>
<dbReference type="Proteomes" id="UP000462212">
    <property type="component" value="Unassembled WGS sequence"/>
</dbReference>
<evidence type="ECO:0000256" key="1">
    <source>
        <dbReference type="SAM" id="Phobius"/>
    </source>
</evidence>
<keyword evidence="1" id="KW-1133">Transmembrane helix</keyword>
<dbReference type="Pfam" id="PF20246">
    <property type="entry name" value="DUF6601"/>
    <property type="match status" value="1"/>
</dbReference>
<organism evidence="2 3">
    <name type="scientific">Lachnellula subtilissima</name>
    <dbReference type="NCBI Taxonomy" id="602034"/>
    <lineage>
        <taxon>Eukaryota</taxon>
        <taxon>Fungi</taxon>
        <taxon>Dikarya</taxon>
        <taxon>Ascomycota</taxon>
        <taxon>Pezizomycotina</taxon>
        <taxon>Leotiomycetes</taxon>
        <taxon>Helotiales</taxon>
        <taxon>Lachnaceae</taxon>
        <taxon>Lachnellula</taxon>
    </lineage>
</organism>
<dbReference type="EMBL" id="QGMJ01001194">
    <property type="protein sequence ID" value="TVY32006.1"/>
    <property type="molecule type" value="Genomic_DNA"/>
</dbReference>
<keyword evidence="3" id="KW-1185">Reference proteome</keyword>
<gene>
    <name evidence="2" type="ORF">LSUB1_G007740</name>
</gene>
<proteinExistence type="predicted"/>
<keyword evidence="1" id="KW-0472">Membrane</keyword>
<feature type="transmembrane region" description="Helical" evidence="1">
    <location>
        <begin position="230"/>
        <end position="252"/>
    </location>
</feature>
<dbReference type="InterPro" id="IPR046536">
    <property type="entry name" value="DUF6601"/>
</dbReference>
<dbReference type="AlphaFoldDB" id="A0A8H8RBN3"/>
<dbReference type="OrthoDB" id="5086500at2759"/>
<evidence type="ECO:0000313" key="2">
    <source>
        <dbReference type="EMBL" id="TVY32006.1"/>
    </source>
</evidence>
<name>A0A8H8RBN3_9HELO</name>
<comment type="caution">
    <text evidence="2">The sequence shown here is derived from an EMBL/GenBank/DDBJ whole genome shotgun (WGS) entry which is preliminary data.</text>
</comment>
<evidence type="ECO:0000313" key="3">
    <source>
        <dbReference type="Proteomes" id="UP000462212"/>
    </source>
</evidence>
<dbReference type="PANTHER" id="PTHR34414:SF1">
    <property type="entry name" value="SUBTILISIN-LIKE SERINE PROTEASE"/>
    <property type="match status" value="1"/>
</dbReference>
<reference evidence="2 3" key="1">
    <citation type="submission" date="2018-05" db="EMBL/GenBank/DDBJ databases">
        <title>Genome sequencing and assembly of the regulated plant pathogen Lachnellula willkommii and related sister species for the development of diagnostic species identification markers.</title>
        <authorList>
            <person name="Giroux E."/>
            <person name="Bilodeau G."/>
        </authorList>
    </citation>
    <scope>NUCLEOTIDE SEQUENCE [LARGE SCALE GENOMIC DNA]</scope>
    <source>
        <strain evidence="2 3">CBS 197.66</strain>
    </source>
</reference>
<keyword evidence="1" id="KW-0812">Transmembrane</keyword>